<dbReference type="PRINTS" id="PR00153">
    <property type="entry name" value="CSAPPISMRASE"/>
</dbReference>
<feature type="chain" id="PRO_5039759630" description="Peptidyl-prolyl cis-trans isomerase" evidence="4">
    <location>
        <begin position="20"/>
        <end position="272"/>
    </location>
</feature>
<dbReference type="InterPro" id="IPR044666">
    <property type="entry name" value="Cyclophilin_A-like"/>
</dbReference>
<dbReference type="Pfam" id="PF00160">
    <property type="entry name" value="Pro_isomerase"/>
    <property type="match status" value="1"/>
</dbReference>
<dbReference type="PROSITE" id="PS51257">
    <property type="entry name" value="PROKAR_LIPOPROTEIN"/>
    <property type="match status" value="1"/>
</dbReference>
<keyword evidence="4" id="KW-0732">Signal</keyword>
<dbReference type="InterPro" id="IPR029000">
    <property type="entry name" value="Cyclophilin-like_dom_sf"/>
</dbReference>
<evidence type="ECO:0000256" key="1">
    <source>
        <dbReference type="ARBA" id="ARBA00002388"/>
    </source>
</evidence>
<name>A0A9D2S051_9FIRM</name>
<gene>
    <name evidence="7" type="ORF">H9943_02475</name>
</gene>
<dbReference type="GO" id="GO:0003755">
    <property type="term" value="F:peptidyl-prolyl cis-trans isomerase activity"/>
    <property type="evidence" value="ECO:0007669"/>
    <property type="project" value="UniProtKB-UniRule"/>
</dbReference>
<accession>A0A9D2S051</accession>
<dbReference type="PROSITE" id="PS50072">
    <property type="entry name" value="CSA_PPIASE_2"/>
    <property type="match status" value="1"/>
</dbReference>
<keyword evidence="3 4" id="KW-0413">Isomerase</keyword>
<reference evidence="7" key="2">
    <citation type="submission" date="2021-04" db="EMBL/GenBank/DDBJ databases">
        <authorList>
            <person name="Gilroy R."/>
        </authorList>
    </citation>
    <scope>NUCLEOTIDE SEQUENCE</scope>
    <source>
        <strain evidence="7">ChiBcec8-14828</strain>
    </source>
</reference>
<comment type="caution">
    <text evidence="7">The sequence shown here is derived from an EMBL/GenBank/DDBJ whole genome shotgun (WGS) entry which is preliminary data.</text>
</comment>
<dbReference type="PANTHER" id="PTHR45625:SF4">
    <property type="entry name" value="PEPTIDYLPROLYL ISOMERASE DOMAIN AND WD REPEAT-CONTAINING PROTEIN 1"/>
    <property type="match status" value="1"/>
</dbReference>
<evidence type="ECO:0000313" key="8">
    <source>
        <dbReference type="Proteomes" id="UP000824209"/>
    </source>
</evidence>
<dbReference type="Gene3D" id="2.40.100.10">
    <property type="entry name" value="Cyclophilin-like"/>
    <property type="match status" value="1"/>
</dbReference>
<comment type="function">
    <text evidence="1 4">PPIases accelerate the folding of proteins. It catalyzes the cis-trans isomerization of proline imidic peptide bonds in oligopeptides.</text>
</comment>
<organism evidence="7 8">
    <name type="scientific">Candidatus Ruthenibacterium avium</name>
    <dbReference type="NCBI Taxonomy" id="2838751"/>
    <lineage>
        <taxon>Bacteria</taxon>
        <taxon>Bacillati</taxon>
        <taxon>Bacillota</taxon>
        <taxon>Clostridia</taxon>
        <taxon>Eubacteriales</taxon>
        <taxon>Oscillospiraceae</taxon>
        <taxon>Ruthenibacterium</taxon>
    </lineage>
</organism>
<dbReference type="SUPFAM" id="SSF50891">
    <property type="entry name" value="Cyclophilin-like"/>
    <property type="match status" value="1"/>
</dbReference>
<evidence type="ECO:0000313" key="7">
    <source>
        <dbReference type="EMBL" id="HJB39243.1"/>
    </source>
</evidence>
<keyword evidence="2 4" id="KW-0697">Rotamase</keyword>
<evidence type="ECO:0000256" key="4">
    <source>
        <dbReference type="RuleBase" id="RU363019"/>
    </source>
</evidence>
<protein>
    <recommendedName>
        <fullName evidence="4">Peptidyl-prolyl cis-trans isomerase</fullName>
        <shortName evidence="4">PPIase</shortName>
        <ecNumber evidence="4">5.2.1.8</ecNumber>
    </recommendedName>
</protein>
<feature type="region of interest" description="Disordered" evidence="5">
    <location>
        <begin position="241"/>
        <end position="272"/>
    </location>
</feature>
<comment type="catalytic activity">
    <reaction evidence="4">
        <text>[protein]-peptidylproline (omega=180) = [protein]-peptidylproline (omega=0)</text>
        <dbReference type="Rhea" id="RHEA:16237"/>
        <dbReference type="Rhea" id="RHEA-COMP:10747"/>
        <dbReference type="Rhea" id="RHEA-COMP:10748"/>
        <dbReference type="ChEBI" id="CHEBI:83833"/>
        <dbReference type="ChEBI" id="CHEBI:83834"/>
        <dbReference type="EC" id="5.2.1.8"/>
    </reaction>
</comment>
<dbReference type="AlphaFoldDB" id="A0A9D2S051"/>
<feature type="domain" description="PPIase cyclophilin-type" evidence="6">
    <location>
        <begin position="51"/>
        <end position="234"/>
    </location>
</feature>
<evidence type="ECO:0000259" key="6">
    <source>
        <dbReference type="PROSITE" id="PS50072"/>
    </source>
</evidence>
<dbReference type="InterPro" id="IPR002130">
    <property type="entry name" value="Cyclophilin-type_PPIase_dom"/>
</dbReference>
<comment type="similarity">
    <text evidence="4">Belongs to the cyclophilin-type PPIase family.</text>
</comment>
<sequence>MKLRMIGFIFCLSVSLMLAGCSSTKLFTSSRPTQIDSAELQLQAPSAGAPIAIISTSMGDIRVVLFPEQAPMAVENFTTLAQQGYFNGTIFHRVERDFAIQGGDATGTGKSGASIWNNAAYPNETSALLRHYSGALATANSTDGSVSNYSQFYIVSTPADSISASSEKTLSEAGLSESAISSYRQVGGAPYLDGLDTVFGQVYSGMDVVDAINQVKTDDDKRPVEPVEILQITISTYDPAAEATSDPASSAASVPASGSVSASASTAASAAA</sequence>
<evidence type="ECO:0000256" key="3">
    <source>
        <dbReference type="ARBA" id="ARBA00023235"/>
    </source>
</evidence>
<dbReference type="Proteomes" id="UP000824209">
    <property type="component" value="Unassembled WGS sequence"/>
</dbReference>
<evidence type="ECO:0000256" key="2">
    <source>
        <dbReference type="ARBA" id="ARBA00023110"/>
    </source>
</evidence>
<reference evidence="7" key="1">
    <citation type="journal article" date="2021" name="PeerJ">
        <title>Extensive microbial diversity within the chicken gut microbiome revealed by metagenomics and culture.</title>
        <authorList>
            <person name="Gilroy R."/>
            <person name="Ravi A."/>
            <person name="Getino M."/>
            <person name="Pursley I."/>
            <person name="Horton D.L."/>
            <person name="Alikhan N.F."/>
            <person name="Baker D."/>
            <person name="Gharbi K."/>
            <person name="Hall N."/>
            <person name="Watson M."/>
            <person name="Adriaenssens E.M."/>
            <person name="Foster-Nyarko E."/>
            <person name="Jarju S."/>
            <person name="Secka A."/>
            <person name="Antonio M."/>
            <person name="Oren A."/>
            <person name="Chaudhuri R.R."/>
            <person name="La Ragione R."/>
            <person name="Hildebrand F."/>
            <person name="Pallen M.J."/>
        </authorList>
    </citation>
    <scope>NUCLEOTIDE SEQUENCE</scope>
    <source>
        <strain evidence="7">ChiBcec8-14828</strain>
    </source>
</reference>
<dbReference type="PANTHER" id="PTHR45625">
    <property type="entry name" value="PEPTIDYL-PROLYL CIS-TRANS ISOMERASE-RELATED"/>
    <property type="match status" value="1"/>
</dbReference>
<dbReference type="EC" id="5.2.1.8" evidence="4"/>
<evidence type="ECO:0000256" key="5">
    <source>
        <dbReference type="SAM" id="MobiDB-lite"/>
    </source>
</evidence>
<feature type="signal peptide" evidence="4">
    <location>
        <begin position="1"/>
        <end position="19"/>
    </location>
</feature>
<proteinExistence type="inferred from homology"/>
<dbReference type="EMBL" id="DWYA01000026">
    <property type="protein sequence ID" value="HJB39243.1"/>
    <property type="molecule type" value="Genomic_DNA"/>
</dbReference>